<evidence type="ECO:0000313" key="2">
    <source>
        <dbReference type="EMBL" id="ENN95817.1"/>
    </source>
</evidence>
<keyword evidence="1" id="KW-0472">Membrane</keyword>
<dbReference type="AlphaFoldDB" id="N6VXG0"/>
<evidence type="ECO:0000313" key="3">
    <source>
        <dbReference type="Proteomes" id="UP000053695"/>
    </source>
</evidence>
<comment type="caution">
    <text evidence="2">The sequence shown here is derived from an EMBL/GenBank/DDBJ whole genome shotgun (WGS) entry which is preliminary data.</text>
</comment>
<gene>
    <name evidence="2" type="ORF">J422_05758</name>
</gene>
<name>N6VXG0_9EURY</name>
<keyword evidence="1" id="KW-1133">Transmembrane helix</keyword>
<dbReference type="RefSeq" id="WP_004592809.1">
    <property type="nucleotide sequence ID" value="NZ_APMM01000044.1"/>
</dbReference>
<accession>N6VXG0</accession>
<feature type="transmembrane region" description="Helical" evidence="1">
    <location>
        <begin position="57"/>
        <end position="75"/>
    </location>
</feature>
<feature type="transmembrane region" description="Helical" evidence="1">
    <location>
        <begin position="27"/>
        <end position="45"/>
    </location>
</feature>
<keyword evidence="1" id="KW-0812">Transmembrane</keyword>
<keyword evidence="3" id="KW-1185">Reference proteome</keyword>
<dbReference type="EMBL" id="APMM01000044">
    <property type="protein sequence ID" value="ENN95817.1"/>
    <property type="molecule type" value="Genomic_DNA"/>
</dbReference>
<evidence type="ECO:0000256" key="1">
    <source>
        <dbReference type="SAM" id="Phobius"/>
    </source>
</evidence>
<protein>
    <submittedName>
        <fullName evidence="2">Uncharacterized protein</fullName>
    </submittedName>
</protein>
<reference evidence="2 3" key="1">
    <citation type="journal article" date="2013" name="Genome Announc.">
        <title>Draft Genome Sequence of a Highly Flagellated, Fast-Swimming Archaeon, Methanocaldococcus villosus Strain KIN24-T80 (DSM 22612).</title>
        <authorList>
            <person name="Thennarasu S."/>
            <person name="Polireddy D."/>
            <person name="Antony A."/>
            <person name="Yada M.R."/>
            <person name="Algarawi S."/>
            <person name="Sivakumar N."/>
        </authorList>
    </citation>
    <scope>NUCLEOTIDE SEQUENCE [LARGE SCALE GENOMIC DNA]</scope>
    <source>
        <strain evidence="2 3">KIN24-T80</strain>
    </source>
</reference>
<dbReference type="Proteomes" id="UP000053695">
    <property type="component" value="Unassembled WGS sequence"/>
</dbReference>
<sequence>MYIYYLLIASSITVLYCILVSMLQNNFVTPTILIFFIILVLTLNIKRIYSLLKKLEIFFMVLVILGFGLALYKLYLPY</sequence>
<organism evidence="2 3">
    <name type="scientific">Methanocaldococcus villosus KIN24-T80</name>
    <dbReference type="NCBI Taxonomy" id="1069083"/>
    <lineage>
        <taxon>Archaea</taxon>
        <taxon>Methanobacteriati</taxon>
        <taxon>Methanobacteriota</taxon>
        <taxon>Methanomada group</taxon>
        <taxon>Methanococci</taxon>
        <taxon>Methanococcales</taxon>
        <taxon>Methanocaldococcaceae</taxon>
        <taxon>Methanocaldococcus</taxon>
    </lineage>
</organism>
<proteinExistence type="predicted"/>
<feature type="transmembrane region" description="Helical" evidence="1">
    <location>
        <begin position="5"/>
        <end position="21"/>
    </location>
</feature>